<name>A0A286I8W4_9HYPH</name>
<accession>A0A286I8W4</accession>
<dbReference type="OrthoDB" id="8115447at2"/>
<organism evidence="2 3">
    <name type="scientific">Hoeflea halophila</name>
    <dbReference type="NCBI Taxonomy" id="714899"/>
    <lineage>
        <taxon>Bacteria</taxon>
        <taxon>Pseudomonadati</taxon>
        <taxon>Pseudomonadota</taxon>
        <taxon>Alphaproteobacteria</taxon>
        <taxon>Hyphomicrobiales</taxon>
        <taxon>Rhizobiaceae</taxon>
        <taxon>Hoeflea</taxon>
    </lineage>
</organism>
<proteinExistence type="predicted"/>
<dbReference type="AlphaFoldDB" id="A0A286I8W4"/>
<evidence type="ECO:0000313" key="2">
    <source>
        <dbReference type="EMBL" id="SOE16530.1"/>
    </source>
</evidence>
<dbReference type="Proteomes" id="UP000219465">
    <property type="component" value="Unassembled WGS sequence"/>
</dbReference>
<feature type="region of interest" description="Disordered" evidence="1">
    <location>
        <begin position="1"/>
        <end position="23"/>
    </location>
</feature>
<gene>
    <name evidence="2" type="ORF">SAMN05877838_1399</name>
</gene>
<evidence type="ECO:0000256" key="1">
    <source>
        <dbReference type="SAM" id="MobiDB-lite"/>
    </source>
</evidence>
<keyword evidence="3" id="KW-1185">Reference proteome</keyword>
<protein>
    <submittedName>
        <fullName evidence="2">Uncharacterized protein</fullName>
    </submittedName>
</protein>
<dbReference type="EMBL" id="OCPC01000001">
    <property type="protein sequence ID" value="SOE16530.1"/>
    <property type="molecule type" value="Genomic_DNA"/>
</dbReference>
<dbReference type="RefSeq" id="WP_097106218.1">
    <property type="nucleotide sequence ID" value="NZ_OCPC01000001.1"/>
</dbReference>
<sequence length="117" mass="12788">MTDFPAQPRVGTLGEPVSREQPSGKLNIYRLEPNARLDDPRWDNAPNHGVLRVRAFSPADARVVAAEAEIDFLDLDAKPGDGTTTDFASAFRDDKLYHVSLEEEDGGVGPRGLVRDA</sequence>
<reference evidence="3" key="1">
    <citation type="submission" date="2017-08" db="EMBL/GenBank/DDBJ databases">
        <authorList>
            <person name="Varghese N."/>
            <person name="Submissions S."/>
        </authorList>
    </citation>
    <scope>NUCLEOTIDE SEQUENCE [LARGE SCALE GENOMIC DNA]</scope>
    <source>
        <strain evidence="3">KCTC 23107</strain>
    </source>
</reference>
<evidence type="ECO:0000313" key="3">
    <source>
        <dbReference type="Proteomes" id="UP000219465"/>
    </source>
</evidence>